<dbReference type="EMBL" id="LN824141">
    <property type="protein sequence ID" value="CEP78039.1"/>
    <property type="molecule type" value="Genomic_DNA"/>
</dbReference>
<dbReference type="RefSeq" id="WP_171820579.1">
    <property type="nucleotide sequence ID" value="NZ_LN824141.1"/>
</dbReference>
<evidence type="ECO:0000313" key="1">
    <source>
        <dbReference type="EMBL" id="CEP78039.1"/>
    </source>
</evidence>
<gene>
    <name evidence="1" type="ORF">DTL3_0729</name>
</gene>
<organism evidence="1 2">
    <name type="scientific">Defluviitoga tunisiensis</name>
    <dbReference type="NCBI Taxonomy" id="1006576"/>
    <lineage>
        <taxon>Bacteria</taxon>
        <taxon>Thermotogati</taxon>
        <taxon>Thermotogota</taxon>
        <taxon>Thermotogae</taxon>
        <taxon>Petrotogales</taxon>
        <taxon>Petrotogaceae</taxon>
        <taxon>Defluviitoga</taxon>
    </lineage>
</organism>
<dbReference type="KEGG" id="dtn:DTL3_0729"/>
<reference evidence="2" key="1">
    <citation type="submission" date="2014-11" db="EMBL/GenBank/DDBJ databases">
        <authorList>
            <person name="Wibberg D."/>
        </authorList>
    </citation>
    <scope>NUCLEOTIDE SEQUENCE [LARGE SCALE GENOMIC DNA]</scope>
    <source>
        <strain evidence="2">L3</strain>
    </source>
</reference>
<sequence>MKRLIVIFLITILVLGGIFVFGGDNTSEDRTNGFKIGEIISYIEESW</sequence>
<dbReference type="Proteomes" id="UP000032809">
    <property type="component" value="Chromosome I"/>
</dbReference>
<name>A0A0C7P223_DEFTU</name>
<dbReference type="AlphaFoldDB" id="A0A0C7P223"/>
<evidence type="ECO:0000313" key="2">
    <source>
        <dbReference type="Proteomes" id="UP000032809"/>
    </source>
</evidence>
<dbReference type="HOGENOM" id="CLU_3167126_0_0_0"/>
<keyword evidence="2" id="KW-1185">Reference proteome</keyword>
<protein>
    <submittedName>
        <fullName evidence="1">Uncharacterized protein</fullName>
    </submittedName>
</protein>
<proteinExistence type="predicted"/>
<accession>A0A0C7P223</accession>